<protein>
    <submittedName>
        <fullName evidence="2">Uncharacterized protein</fullName>
    </submittedName>
</protein>
<evidence type="ECO:0000313" key="3">
    <source>
        <dbReference type="Proteomes" id="UP001500840"/>
    </source>
</evidence>
<proteinExistence type="predicted"/>
<reference evidence="3" key="1">
    <citation type="journal article" date="2019" name="Int. J. Syst. Evol. Microbiol.">
        <title>The Global Catalogue of Microorganisms (GCM) 10K type strain sequencing project: providing services to taxonomists for standard genome sequencing and annotation.</title>
        <authorList>
            <consortium name="The Broad Institute Genomics Platform"/>
            <consortium name="The Broad Institute Genome Sequencing Center for Infectious Disease"/>
            <person name="Wu L."/>
            <person name="Ma J."/>
        </authorList>
    </citation>
    <scope>NUCLEOTIDE SEQUENCE [LARGE SCALE GENOMIC DNA]</scope>
    <source>
        <strain evidence="3">JCM 17759</strain>
    </source>
</reference>
<name>A0ABP8NRW1_9BACT</name>
<feature type="region of interest" description="Disordered" evidence="1">
    <location>
        <begin position="143"/>
        <end position="170"/>
    </location>
</feature>
<feature type="compositionally biased region" description="Low complexity" evidence="1">
    <location>
        <begin position="267"/>
        <end position="287"/>
    </location>
</feature>
<dbReference type="EMBL" id="BAABGA010000120">
    <property type="protein sequence ID" value="GAA4471873.1"/>
    <property type="molecule type" value="Genomic_DNA"/>
</dbReference>
<gene>
    <name evidence="2" type="ORF">GCM10023156_67210</name>
</gene>
<dbReference type="Proteomes" id="UP001500840">
    <property type="component" value="Unassembled WGS sequence"/>
</dbReference>
<organism evidence="2 3">
    <name type="scientific">Novipirellula rosea</name>
    <dbReference type="NCBI Taxonomy" id="1031540"/>
    <lineage>
        <taxon>Bacteria</taxon>
        <taxon>Pseudomonadati</taxon>
        <taxon>Planctomycetota</taxon>
        <taxon>Planctomycetia</taxon>
        <taxon>Pirellulales</taxon>
        <taxon>Pirellulaceae</taxon>
        <taxon>Novipirellula</taxon>
    </lineage>
</organism>
<feature type="region of interest" description="Disordered" evidence="1">
    <location>
        <begin position="261"/>
        <end position="334"/>
    </location>
</feature>
<comment type="caution">
    <text evidence="2">The sequence shown here is derived from an EMBL/GenBank/DDBJ whole genome shotgun (WGS) entry which is preliminary data.</text>
</comment>
<accession>A0ABP8NRW1</accession>
<evidence type="ECO:0000256" key="1">
    <source>
        <dbReference type="SAM" id="MobiDB-lite"/>
    </source>
</evidence>
<feature type="compositionally biased region" description="Basic and acidic residues" evidence="1">
    <location>
        <begin position="314"/>
        <end position="328"/>
    </location>
</feature>
<sequence length="334" mass="35366">MLALASLFAFSPEPQAEAQLIQIGRGFGGGVRVRVPFVAVDVAPWGDTRVRAPFTSVNTGIYAGPRYSSRYGSPIYPSYAYPPASPYYRSVPSYPPNVYSSPNYRSTSPIVSGSSIYGTPMPAAPIQSNPGFSNSDSRYGSSIIASATPSPLSGDGPVSAASQRPPFAGSASDDLLRRAAMQLQTSLSRRGGDSDIWIDYLAPAEILRLIDSGEMSTEMAQTRLRNYQGVTFTPELRWLTSLPGFGETRQQLELRVANASTDNGIRESTPQPAAPAATETSPGAAETLPPPMPKPDAAADRANSGQPTLAKPVAEPDARKPDAEKPDAIKSVGI</sequence>
<evidence type="ECO:0000313" key="2">
    <source>
        <dbReference type="EMBL" id="GAA4471873.1"/>
    </source>
</evidence>
<keyword evidence="3" id="KW-1185">Reference proteome</keyword>